<reference evidence="1 2" key="1">
    <citation type="submission" date="2016-12" db="EMBL/GenBank/DDBJ databases">
        <title>Draft genome sequence of Fusarium oxysporum causing rot on Narcissus.</title>
        <authorList>
            <person name="Armitage A.D."/>
            <person name="Taylor A."/>
            <person name="Clarkson J.P."/>
            <person name="Harrison R.J."/>
            <person name="Jackson A.C."/>
        </authorList>
    </citation>
    <scope>NUCLEOTIDE SEQUENCE [LARGE SCALE GENOMIC DNA]</scope>
    <source>
        <strain evidence="1 2">N139</strain>
    </source>
</reference>
<protein>
    <submittedName>
        <fullName evidence="1">Uncharacterized protein</fullName>
    </submittedName>
</protein>
<dbReference type="Proteomes" id="UP000290540">
    <property type="component" value="Unassembled WGS sequence"/>
</dbReference>
<organism evidence="1 2">
    <name type="scientific">Fusarium oxysporum f. sp. narcissi</name>
    <dbReference type="NCBI Taxonomy" id="451672"/>
    <lineage>
        <taxon>Eukaryota</taxon>
        <taxon>Fungi</taxon>
        <taxon>Dikarya</taxon>
        <taxon>Ascomycota</taxon>
        <taxon>Pezizomycotina</taxon>
        <taxon>Sordariomycetes</taxon>
        <taxon>Hypocreomycetidae</taxon>
        <taxon>Hypocreales</taxon>
        <taxon>Nectriaceae</taxon>
        <taxon>Fusarium</taxon>
        <taxon>Fusarium oxysporum species complex</taxon>
    </lineage>
</organism>
<accession>A0A4Q2VA42</accession>
<name>A0A4Q2VA42_FUSOX</name>
<proteinExistence type="predicted"/>
<evidence type="ECO:0000313" key="1">
    <source>
        <dbReference type="EMBL" id="RYC84295.1"/>
    </source>
</evidence>
<gene>
    <name evidence="1" type="ORF">BFJ63_vAg12831</name>
</gene>
<sequence length="36" mass="4255">MENLFLNMNEMRTEEDNLKSKNKSSYVENFEALVVS</sequence>
<dbReference type="EMBL" id="MQTW01000130">
    <property type="protein sequence ID" value="RYC84295.1"/>
    <property type="molecule type" value="Genomic_DNA"/>
</dbReference>
<comment type="caution">
    <text evidence="1">The sequence shown here is derived from an EMBL/GenBank/DDBJ whole genome shotgun (WGS) entry which is preliminary data.</text>
</comment>
<dbReference type="AlphaFoldDB" id="A0A4Q2VA42"/>
<evidence type="ECO:0000313" key="2">
    <source>
        <dbReference type="Proteomes" id="UP000290540"/>
    </source>
</evidence>